<dbReference type="AlphaFoldDB" id="A0A8X6HCT9"/>
<feature type="region of interest" description="Disordered" evidence="1">
    <location>
        <begin position="423"/>
        <end position="455"/>
    </location>
</feature>
<name>A0A8X6HCT9_TRICU</name>
<dbReference type="EMBL" id="BMAO01028038">
    <property type="protein sequence ID" value="GFR21511.1"/>
    <property type="molecule type" value="Genomic_DNA"/>
</dbReference>
<dbReference type="Proteomes" id="UP000887116">
    <property type="component" value="Unassembled WGS sequence"/>
</dbReference>
<comment type="caution">
    <text evidence="2">The sequence shown here is derived from an EMBL/GenBank/DDBJ whole genome shotgun (WGS) entry which is preliminary data.</text>
</comment>
<feature type="compositionally biased region" description="Polar residues" evidence="1">
    <location>
        <begin position="430"/>
        <end position="455"/>
    </location>
</feature>
<feature type="compositionally biased region" description="Basic and acidic residues" evidence="1">
    <location>
        <begin position="1"/>
        <end position="12"/>
    </location>
</feature>
<proteinExistence type="predicted"/>
<feature type="region of interest" description="Disordered" evidence="1">
    <location>
        <begin position="1"/>
        <end position="23"/>
    </location>
</feature>
<gene>
    <name evidence="2" type="ORF">TNCT_279701</name>
</gene>
<reference evidence="2" key="1">
    <citation type="submission" date="2020-07" db="EMBL/GenBank/DDBJ databases">
        <title>Multicomponent nature underlies the extraordinary mechanical properties of spider dragline silk.</title>
        <authorList>
            <person name="Kono N."/>
            <person name="Nakamura H."/>
            <person name="Mori M."/>
            <person name="Yoshida Y."/>
            <person name="Ohtoshi R."/>
            <person name="Malay A.D."/>
            <person name="Moran D.A.P."/>
            <person name="Tomita M."/>
            <person name="Numata K."/>
            <person name="Arakawa K."/>
        </authorList>
    </citation>
    <scope>NUCLEOTIDE SEQUENCE</scope>
</reference>
<feature type="compositionally biased region" description="Polar residues" evidence="1">
    <location>
        <begin position="14"/>
        <end position="23"/>
    </location>
</feature>
<feature type="region of interest" description="Disordered" evidence="1">
    <location>
        <begin position="127"/>
        <end position="155"/>
    </location>
</feature>
<evidence type="ECO:0000313" key="2">
    <source>
        <dbReference type="EMBL" id="GFR21511.1"/>
    </source>
</evidence>
<evidence type="ECO:0000256" key="1">
    <source>
        <dbReference type="SAM" id="MobiDB-lite"/>
    </source>
</evidence>
<sequence length="455" mass="51663">MELNPEIDKDMDSETLSRPTTPQASARCMRFQELSNTLHKLSIFVQGAEFTLSSLQRFGNFNENDHLVRQTLDSLQEYTSLQAQAEGEFASLPPCDTIGCPYHVTPINSPSKYSITTEMELEPDRLNLNKRKDNDDGFISPPSRKKQTKLNSPPSKLNFEIQLSNKFEKLGKETAGTLKPLMTPPQPVFSTSSKATSVEKEEVRFSILRKIRLSPDVSVTSPALSSLSAGVLTPPPTVSGILSPLAERMDEQQDDNGAYAELRPNFHRGFNINTLADSLNECRFSDETALYLAKLEEVNVKLREFPYEKEDEQRFALQHISDLIDEARHKYTQLRKQEIADLTNTLEQQIDSWGLPRKPLENPFQIVLHKKKRGRNSWTKKIPPKCMPNVKKKTTTSLTATINLEHSLSTTNKPTWMFQAHHNNRRDQAQSESKPTQKDTPLPSQLIMSRTRLLS</sequence>
<protein>
    <submittedName>
        <fullName evidence="2">Uncharacterized protein</fullName>
    </submittedName>
</protein>
<accession>A0A8X6HCT9</accession>
<evidence type="ECO:0000313" key="3">
    <source>
        <dbReference type="Proteomes" id="UP000887116"/>
    </source>
</evidence>
<organism evidence="2 3">
    <name type="scientific">Trichonephila clavata</name>
    <name type="common">Joro spider</name>
    <name type="synonym">Nephila clavata</name>
    <dbReference type="NCBI Taxonomy" id="2740835"/>
    <lineage>
        <taxon>Eukaryota</taxon>
        <taxon>Metazoa</taxon>
        <taxon>Ecdysozoa</taxon>
        <taxon>Arthropoda</taxon>
        <taxon>Chelicerata</taxon>
        <taxon>Arachnida</taxon>
        <taxon>Araneae</taxon>
        <taxon>Araneomorphae</taxon>
        <taxon>Entelegynae</taxon>
        <taxon>Araneoidea</taxon>
        <taxon>Nephilidae</taxon>
        <taxon>Trichonephila</taxon>
    </lineage>
</organism>
<keyword evidence="3" id="KW-1185">Reference proteome</keyword>